<organism evidence="9">
    <name type="scientific">uncultured Thermomicrobiales bacterium</name>
    <dbReference type="NCBI Taxonomy" id="1645740"/>
    <lineage>
        <taxon>Bacteria</taxon>
        <taxon>Pseudomonadati</taxon>
        <taxon>Thermomicrobiota</taxon>
        <taxon>Thermomicrobia</taxon>
        <taxon>Thermomicrobiales</taxon>
        <taxon>environmental samples</taxon>
    </lineage>
</organism>
<proteinExistence type="inferred from homology"/>
<feature type="domain" description="DNA replication/recombination mediator RecO N-terminal" evidence="8">
    <location>
        <begin position="8"/>
        <end position="84"/>
    </location>
</feature>
<comment type="similarity">
    <text evidence="1 7">Belongs to the RecO family.</text>
</comment>
<evidence type="ECO:0000256" key="2">
    <source>
        <dbReference type="ARBA" id="ARBA00021310"/>
    </source>
</evidence>
<dbReference type="InterPro" id="IPR022572">
    <property type="entry name" value="DNA_rep/recomb_RecO_N"/>
</dbReference>
<dbReference type="PANTHER" id="PTHR33991">
    <property type="entry name" value="DNA REPAIR PROTEIN RECO"/>
    <property type="match status" value="1"/>
</dbReference>
<dbReference type="SUPFAM" id="SSF50249">
    <property type="entry name" value="Nucleic acid-binding proteins"/>
    <property type="match status" value="1"/>
</dbReference>
<dbReference type="InterPro" id="IPR012340">
    <property type="entry name" value="NA-bd_OB-fold"/>
</dbReference>
<dbReference type="PANTHER" id="PTHR33991:SF1">
    <property type="entry name" value="DNA REPAIR PROTEIN RECO"/>
    <property type="match status" value="1"/>
</dbReference>
<dbReference type="HAMAP" id="MF_00201">
    <property type="entry name" value="RecO"/>
    <property type="match status" value="1"/>
</dbReference>
<dbReference type="Gene3D" id="1.20.1440.120">
    <property type="entry name" value="Recombination protein O, C-terminal domain"/>
    <property type="match status" value="1"/>
</dbReference>
<dbReference type="GO" id="GO:0006310">
    <property type="term" value="P:DNA recombination"/>
    <property type="evidence" value="ECO:0007669"/>
    <property type="project" value="UniProtKB-UniRule"/>
</dbReference>
<dbReference type="EMBL" id="CADCWN010000347">
    <property type="protein sequence ID" value="CAA9588313.1"/>
    <property type="molecule type" value="Genomic_DNA"/>
</dbReference>
<gene>
    <name evidence="7" type="primary">recO</name>
    <name evidence="9" type="ORF">AVDCRST_MAG18-4344</name>
</gene>
<evidence type="ECO:0000256" key="6">
    <source>
        <dbReference type="ARBA" id="ARBA00033409"/>
    </source>
</evidence>
<evidence type="ECO:0000313" key="9">
    <source>
        <dbReference type="EMBL" id="CAA9588313.1"/>
    </source>
</evidence>
<dbReference type="GO" id="GO:0043590">
    <property type="term" value="C:bacterial nucleoid"/>
    <property type="evidence" value="ECO:0007669"/>
    <property type="project" value="TreeGrafter"/>
</dbReference>
<protein>
    <recommendedName>
        <fullName evidence="2 7">DNA repair protein RecO</fullName>
    </recommendedName>
    <alternativeName>
        <fullName evidence="6 7">Recombination protein O</fullName>
    </alternativeName>
</protein>
<dbReference type="InterPro" id="IPR042242">
    <property type="entry name" value="RecO_C"/>
</dbReference>
<sequence length="259" mass="28791">MTRLAERIYRTEGIVLRRMELGEADRILTLYTPQYGKLRAMAKGIRRPASKLRGHLELFTRAKLMLARGRNLDVITAAETTEAFRGLRAEDSSSLEPVGGAYRIAERLDRLTEDGVENRAVWDLLVAALGALSDGVPPRMVGLHFDLRLLGYLGYQPNLDSCAGCDRPLEPIENRYSFELGGVLCPDCRSHDPAADPLSVNALKLLRLMARQDARVVARLRLPEGLLDELEGLLNRSVRLTTDRDFAAPAVLRSLQGES</sequence>
<keyword evidence="4 7" id="KW-0233">DNA recombination</keyword>
<evidence type="ECO:0000259" key="8">
    <source>
        <dbReference type="Pfam" id="PF11967"/>
    </source>
</evidence>
<evidence type="ECO:0000256" key="5">
    <source>
        <dbReference type="ARBA" id="ARBA00023204"/>
    </source>
</evidence>
<evidence type="ECO:0000256" key="3">
    <source>
        <dbReference type="ARBA" id="ARBA00022763"/>
    </source>
</evidence>
<dbReference type="Gene3D" id="2.40.50.140">
    <property type="entry name" value="Nucleic acid-binding proteins"/>
    <property type="match status" value="1"/>
</dbReference>
<accession>A0A6J4VUE3</accession>
<evidence type="ECO:0000256" key="7">
    <source>
        <dbReference type="HAMAP-Rule" id="MF_00201"/>
    </source>
</evidence>
<dbReference type="Pfam" id="PF02565">
    <property type="entry name" value="RecO_C"/>
    <property type="match status" value="1"/>
</dbReference>
<dbReference type="InterPro" id="IPR003717">
    <property type="entry name" value="RecO"/>
</dbReference>
<keyword evidence="3 7" id="KW-0227">DNA damage</keyword>
<reference evidence="9" key="1">
    <citation type="submission" date="2020-02" db="EMBL/GenBank/DDBJ databases">
        <authorList>
            <person name="Meier V. D."/>
        </authorList>
    </citation>
    <scope>NUCLEOTIDE SEQUENCE</scope>
    <source>
        <strain evidence="9">AVDCRST_MAG18</strain>
    </source>
</reference>
<evidence type="ECO:0000256" key="4">
    <source>
        <dbReference type="ARBA" id="ARBA00023172"/>
    </source>
</evidence>
<evidence type="ECO:0000256" key="1">
    <source>
        <dbReference type="ARBA" id="ARBA00007452"/>
    </source>
</evidence>
<comment type="function">
    <text evidence="7">Involved in DNA repair and RecF pathway recombination.</text>
</comment>
<keyword evidence="5 7" id="KW-0234">DNA repair</keyword>
<dbReference type="InterPro" id="IPR037278">
    <property type="entry name" value="ARFGAP/RecO"/>
</dbReference>
<dbReference type="GO" id="GO:0006302">
    <property type="term" value="P:double-strand break repair"/>
    <property type="evidence" value="ECO:0007669"/>
    <property type="project" value="TreeGrafter"/>
</dbReference>
<dbReference type="SUPFAM" id="SSF57863">
    <property type="entry name" value="ArfGap/RecO-like zinc finger"/>
    <property type="match status" value="1"/>
</dbReference>
<dbReference type="Pfam" id="PF11967">
    <property type="entry name" value="RecO_N"/>
    <property type="match status" value="1"/>
</dbReference>
<name>A0A6J4VUE3_9BACT</name>
<dbReference type="AlphaFoldDB" id="A0A6J4VUE3"/>
<dbReference type="NCBIfam" id="TIGR00613">
    <property type="entry name" value="reco"/>
    <property type="match status" value="1"/>
</dbReference>